<feature type="non-terminal residue" evidence="2">
    <location>
        <position position="286"/>
    </location>
</feature>
<evidence type="ECO:0000259" key="1">
    <source>
        <dbReference type="Pfam" id="PF09820"/>
    </source>
</evidence>
<accession>A0A9N9H9E3</accession>
<dbReference type="AlphaFoldDB" id="A0A9N9H9E3"/>
<evidence type="ECO:0000313" key="3">
    <source>
        <dbReference type="Proteomes" id="UP000789572"/>
    </source>
</evidence>
<comment type="caution">
    <text evidence="2">The sequence shown here is derived from an EMBL/GenBank/DDBJ whole genome shotgun (WGS) entry which is preliminary data.</text>
</comment>
<sequence length="286" mass="32850">PPQEIWLSYTFVSKGIRSGVQLPLSSRVSQLKEAIINSISDRLPSCRPSDLTLSTAPFESSNDIAILDNSQIIENFMDMLEENRVYVYTPFGNAEPAQLEFNANMWHSNIESKVDQIQLQDVATRPSISGKSVGKGFENFLEFKKQDYFFLDKSIYCKKLFDDGDIASLILRPRQFGKSMLLSMIEYFFQTPRPDEDLTLRFNIFKDLKISGEKEFFKECFAKFPVIHVSLNGLSSDSYEDMLCSFADTIKDVYESYHYIKPELDQSAFNLFERITNGNSSRTDLI</sequence>
<protein>
    <submittedName>
        <fullName evidence="2">4458_t:CDS:1</fullName>
    </submittedName>
</protein>
<dbReference type="Proteomes" id="UP000789572">
    <property type="component" value="Unassembled WGS sequence"/>
</dbReference>
<feature type="domain" description="AAA-ATPase-like" evidence="1">
    <location>
        <begin position="136"/>
        <end position="266"/>
    </location>
</feature>
<reference evidence="2" key="1">
    <citation type="submission" date="2021-06" db="EMBL/GenBank/DDBJ databases">
        <authorList>
            <person name="Kallberg Y."/>
            <person name="Tangrot J."/>
            <person name="Rosling A."/>
        </authorList>
    </citation>
    <scope>NUCLEOTIDE SEQUENCE</scope>
    <source>
        <strain evidence="2">IA702</strain>
    </source>
</reference>
<gene>
    <name evidence="2" type="ORF">POCULU_LOCUS10253</name>
</gene>
<dbReference type="PANTHER" id="PTHR34825">
    <property type="entry name" value="CONSERVED PROTEIN, WITH A WEAK D-GALACTARATE DEHYDRATASE/ALTRONATE HYDROLASE DOMAIN"/>
    <property type="match status" value="1"/>
</dbReference>
<dbReference type="EMBL" id="CAJVPJ010004925">
    <property type="protein sequence ID" value="CAG8656940.1"/>
    <property type="molecule type" value="Genomic_DNA"/>
</dbReference>
<dbReference type="Pfam" id="PF09820">
    <property type="entry name" value="AAA-ATPase_like"/>
    <property type="match status" value="1"/>
</dbReference>
<evidence type="ECO:0000313" key="2">
    <source>
        <dbReference type="EMBL" id="CAG8656940.1"/>
    </source>
</evidence>
<name>A0A9N9H9E3_9GLOM</name>
<feature type="non-terminal residue" evidence="2">
    <location>
        <position position="1"/>
    </location>
</feature>
<dbReference type="OrthoDB" id="2411872at2759"/>
<dbReference type="PANTHER" id="PTHR34825:SF1">
    <property type="entry name" value="AAA-ATPASE-LIKE DOMAIN-CONTAINING PROTEIN"/>
    <property type="match status" value="1"/>
</dbReference>
<organism evidence="2 3">
    <name type="scientific">Paraglomus occultum</name>
    <dbReference type="NCBI Taxonomy" id="144539"/>
    <lineage>
        <taxon>Eukaryota</taxon>
        <taxon>Fungi</taxon>
        <taxon>Fungi incertae sedis</taxon>
        <taxon>Mucoromycota</taxon>
        <taxon>Glomeromycotina</taxon>
        <taxon>Glomeromycetes</taxon>
        <taxon>Paraglomerales</taxon>
        <taxon>Paraglomeraceae</taxon>
        <taxon>Paraglomus</taxon>
    </lineage>
</organism>
<dbReference type="InterPro" id="IPR018631">
    <property type="entry name" value="AAA-ATPase-like_dom"/>
</dbReference>
<keyword evidence="3" id="KW-1185">Reference proteome</keyword>
<proteinExistence type="predicted"/>